<evidence type="ECO:0000256" key="4">
    <source>
        <dbReference type="ARBA" id="ARBA00022598"/>
    </source>
</evidence>
<keyword evidence="12" id="KW-0963">Cytoplasm</keyword>
<keyword evidence="13" id="KW-0175">Coiled coil</keyword>
<dbReference type="GO" id="GO:0005524">
    <property type="term" value="F:ATP binding"/>
    <property type="evidence" value="ECO:0007669"/>
    <property type="project" value="UniProtKB-UniRule"/>
</dbReference>
<dbReference type="Gene3D" id="6.10.250.550">
    <property type="match status" value="1"/>
</dbReference>
<evidence type="ECO:0000313" key="16">
    <source>
        <dbReference type="Proteomes" id="UP000220836"/>
    </source>
</evidence>
<dbReference type="InterPro" id="IPR003156">
    <property type="entry name" value="DHHA1_dom"/>
</dbReference>
<dbReference type="InterPro" id="IPR018165">
    <property type="entry name" value="Ala-tRNA-synth_IIc_core"/>
</dbReference>
<comment type="subcellular location">
    <subcellularLocation>
        <location evidence="1 12">Cytoplasm</location>
    </subcellularLocation>
</comment>
<evidence type="ECO:0000256" key="5">
    <source>
        <dbReference type="ARBA" id="ARBA00022723"/>
    </source>
</evidence>
<dbReference type="HAMAP" id="MF_00036_B">
    <property type="entry name" value="Ala_tRNA_synth_B"/>
    <property type="match status" value="1"/>
</dbReference>
<dbReference type="InterPro" id="IPR018164">
    <property type="entry name" value="Ala-tRNA-synth_IIc_N"/>
</dbReference>
<organism evidence="15 16">
    <name type="scientific">Pelagimonas varians</name>
    <dbReference type="NCBI Taxonomy" id="696760"/>
    <lineage>
        <taxon>Bacteria</taxon>
        <taxon>Pseudomonadati</taxon>
        <taxon>Pseudomonadota</taxon>
        <taxon>Alphaproteobacteria</taxon>
        <taxon>Rhodobacterales</taxon>
        <taxon>Roseobacteraceae</taxon>
        <taxon>Pelagimonas</taxon>
    </lineage>
</organism>
<dbReference type="CDD" id="cd00673">
    <property type="entry name" value="AlaRS_core"/>
    <property type="match status" value="1"/>
</dbReference>
<evidence type="ECO:0000313" key="15">
    <source>
        <dbReference type="EMBL" id="SMX38811.1"/>
    </source>
</evidence>
<evidence type="ECO:0000256" key="12">
    <source>
        <dbReference type="HAMAP-Rule" id="MF_00036"/>
    </source>
</evidence>
<dbReference type="PANTHER" id="PTHR11777:SF9">
    <property type="entry name" value="ALANINE--TRNA LIGASE, CYTOPLASMIC"/>
    <property type="match status" value="1"/>
</dbReference>
<dbReference type="InterPro" id="IPR023033">
    <property type="entry name" value="Ala_tRNA_ligase_euk/bac"/>
</dbReference>
<gene>
    <name evidence="15" type="primary">alaS_2</name>
    <name evidence="12" type="synonym">alaS</name>
    <name evidence="15" type="ORF">PEV8663_01553</name>
</gene>
<dbReference type="FunFam" id="3.30.980.10:FF:000004">
    <property type="entry name" value="Alanine--tRNA ligase, cytoplasmic"/>
    <property type="match status" value="1"/>
</dbReference>
<reference evidence="15 16" key="1">
    <citation type="submission" date="2017-05" db="EMBL/GenBank/DDBJ databases">
        <authorList>
            <person name="Song R."/>
            <person name="Chenine A.L."/>
            <person name="Ruprecht R.M."/>
        </authorList>
    </citation>
    <scope>NUCLEOTIDE SEQUENCE [LARGE SCALE GENOMIC DNA]</scope>
    <source>
        <strain evidence="15 16">CECT 8663</strain>
    </source>
</reference>
<evidence type="ECO:0000256" key="1">
    <source>
        <dbReference type="ARBA" id="ARBA00004496"/>
    </source>
</evidence>
<dbReference type="GO" id="GO:0002161">
    <property type="term" value="F:aminoacyl-tRNA deacylase activity"/>
    <property type="evidence" value="ECO:0007669"/>
    <property type="project" value="TreeGrafter"/>
</dbReference>
<dbReference type="Pfam" id="PF07973">
    <property type="entry name" value="tRNA_SAD"/>
    <property type="match status" value="1"/>
</dbReference>
<dbReference type="SUPFAM" id="SSF50447">
    <property type="entry name" value="Translation proteins"/>
    <property type="match status" value="1"/>
</dbReference>
<keyword evidence="3 12" id="KW-0820">tRNA-binding</keyword>
<keyword evidence="9 12" id="KW-0694">RNA-binding</keyword>
<dbReference type="Gene3D" id="3.30.980.10">
    <property type="entry name" value="Threonyl-trna Synthetase, Chain A, domain 2"/>
    <property type="match status" value="1"/>
</dbReference>
<keyword evidence="8 12" id="KW-0067">ATP-binding</keyword>
<evidence type="ECO:0000256" key="10">
    <source>
        <dbReference type="ARBA" id="ARBA00022917"/>
    </source>
</evidence>
<keyword evidence="5 12" id="KW-0479">Metal-binding</keyword>
<dbReference type="InterPro" id="IPR050058">
    <property type="entry name" value="Ala-tRNA_ligase"/>
</dbReference>
<dbReference type="Pfam" id="PF02272">
    <property type="entry name" value="DHHA1"/>
    <property type="match status" value="1"/>
</dbReference>
<dbReference type="SUPFAM" id="SSF55186">
    <property type="entry name" value="ThrRS/AlaRS common domain"/>
    <property type="match status" value="1"/>
</dbReference>
<dbReference type="OrthoDB" id="9803884at2"/>
<feature type="binding site" evidence="12">
    <location>
        <position position="571"/>
    </location>
    <ligand>
        <name>Zn(2+)</name>
        <dbReference type="ChEBI" id="CHEBI:29105"/>
    </ligand>
</feature>
<feature type="binding site" evidence="12">
    <location>
        <position position="681"/>
    </location>
    <ligand>
        <name>Zn(2+)</name>
        <dbReference type="ChEBI" id="CHEBI:29105"/>
    </ligand>
</feature>
<dbReference type="PROSITE" id="PS50860">
    <property type="entry name" value="AA_TRNA_LIGASE_II_ALA"/>
    <property type="match status" value="1"/>
</dbReference>
<sequence>MATLNDIRSTFLNYFAKQGHTIVDSSPLVPRNDPTLMFVNSGMVQFKNLFTGLETRDYNRATTAQKCVRAGGKHNDLDNVGYTARHHTFFEMLGNFSFGDYFKEEAITFAWELITKEYGIPKDKLYTTVYHTDDEAYNIWKKLGVPEERIIRIATSDNFWQMGPTGPCGPCTEIFYDHGDHIWGGPPGSPEEDGDRFIEIWNVVFMQNEQFEDGSMKALDMQSIDTGMGLERIGALLQGSHDNYDTDLFKTLIEASAHATSVEPYGDKNVHHRVIADHLRSTSFLIADGVMPSNDGRGYVLRRIMRRAMRHAHLLGAKDPVMHQLVPSLVGQMGQAYPELGQAQAMIEETLLLEETRFKQTLDRGLKLLDDEVSGLDEGAQLSGEAAFKLYDTYGFPLDLTQDALREQGREVDTDGFTAAMEQQKAKARAAWSGSGDAADSTVWFDVLDGAEPTDFLGYDTEKAEGQILALVADGKLVDSLAEGATGWVVTNQTPFYAESGGQVGDEGVIRRLENRDDAAAVSDTRKFADSKIIAHKVTVSKGTLATGEAVELEVGHGRRSTIRANHSATHLLHEALRNALGDHVAQRGSLNAPDRLRFDFSHGKALSAAELSQVEAEVNAYIRQNSSVSTRIMTPDDARAIGAQALFGEKYGDEVRVVSMGQQSGSGKGSDGSTYSLELCGGTHVRQTGDIGAFVSLGDSASSAGVRRIEALTGQAAMDYLSEQSAALSTVAGELKAPVSEVPARVKALMDERKALTNEVAQLRRELAMAGGAGQGGGAESTDVNGVAFVAQVLTGVSGKDLPALIDEHKSRIGSGAVLLIVDAGGKAAVAAGVTADMTGKVSAVDLVKAAVVELGGKGGGGRPDMAQGGAKDVANADAAIKAAQAVIGG</sequence>
<comment type="catalytic activity">
    <reaction evidence="12">
        <text>tRNA(Ala) + L-alanine + ATP = L-alanyl-tRNA(Ala) + AMP + diphosphate</text>
        <dbReference type="Rhea" id="RHEA:12540"/>
        <dbReference type="Rhea" id="RHEA-COMP:9657"/>
        <dbReference type="Rhea" id="RHEA-COMP:9923"/>
        <dbReference type="ChEBI" id="CHEBI:30616"/>
        <dbReference type="ChEBI" id="CHEBI:33019"/>
        <dbReference type="ChEBI" id="CHEBI:57972"/>
        <dbReference type="ChEBI" id="CHEBI:78442"/>
        <dbReference type="ChEBI" id="CHEBI:78497"/>
        <dbReference type="ChEBI" id="CHEBI:456215"/>
        <dbReference type="EC" id="6.1.1.7"/>
    </reaction>
</comment>
<dbReference type="InterPro" id="IPR045864">
    <property type="entry name" value="aa-tRNA-synth_II/BPL/LPL"/>
</dbReference>
<dbReference type="FunFam" id="2.40.30.130:FF:000001">
    <property type="entry name" value="Alanine--tRNA ligase"/>
    <property type="match status" value="1"/>
</dbReference>
<dbReference type="PRINTS" id="PR00980">
    <property type="entry name" value="TRNASYNTHALA"/>
</dbReference>
<feature type="coiled-coil region" evidence="13">
    <location>
        <begin position="747"/>
        <end position="774"/>
    </location>
</feature>
<evidence type="ECO:0000256" key="7">
    <source>
        <dbReference type="ARBA" id="ARBA00022833"/>
    </source>
</evidence>
<dbReference type="SUPFAM" id="SSF101353">
    <property type="entry name" value="Putative anticodon-binding domain of alanyl-tRNA synthetase (AlaRS)"/>
    <property type="match status" value="1"/>
</dbReference>
<feature type="binding site" evidence="12">
    <location>
        <position position="567"/>
    </location>
    <ligand>
        <name>Zn(2+)</name>
        <dbReference type="ChEBI" id="CHEBI:29105"/>
    </ligand>
</feature>
<comment type="similarity">
    <text evidence="2 12">Belongs to the class-II aminoacyl-tRNA synthetase family.</text>
</comment>
<dbReference type="FunFam" id="3.30.54.20:FF:000001">
    <property type="entry name" value="Alanine--tRNA ligase"/>
    <property type="match status" value="1"/>
</dbReference>
<dbReference type="EC" id="6.1.1.7" evidence="12"/>
<dbReference type="FunFam" id="3.30.930.10:FF:000004">
    <property type="entry name" value="Alanine--tRNA ligase"/>
    <property type="match status" value="1"/>
</dbReference>
<dbReference type="InterPro" id="IPR009000">
    <property type="entry name" value="Transl_B-barrel_sf"/>
</dbReference>
<dbReference type="RefSeq" id="WP_097804053.1">
    <property type="nucleotide sequence ID" value="NZ_FXYH01000004.1"/>
</dbReference>
<dbReference type="Gene3D" id="3.30.54.20">
    <property type="match status" value="1"/>
</dbReference>
<keyword evidence="6 12" id="KW-0547">Nucleotide-binding</keyword>
<dbReference type="SUPFAM" id="SSF55681">
    <property type="entry name" value="Class II aaRS and biotin synthetases"/>
    <property type="match status" value="1"/>
</dbReference>
<dbReference type="Pfam" id="PF01411">
    <property type="entry name" value="tRNA-synt_2c"/>
    <property type="match status" value="1"/>
</dbReference>
<dbReference type="GO" id="GO:0000049">
    <property type="term" value="F:tRNA binding"/>
    <property type="evidence" value="ECO:0007669"/>
    <property type="project" value="UniProtKB-KW"/>
</dbReference>
<dbReference type="Gene3D" id="3.30.930.10">
    <property type="entry name" value="Bira Bifunctional Protein, Domain 2"/>
    <property type="match status" value="1"/>
</dbReference>
<dbReference type="GO" id="GO:0008270">
    <property type="term" value="F:zinc ion binding"/>
    <property type="evidence" value="ECO:0007669"/>
    <property type="project" value="UniProtKB-UniRule"/>
</dbReference>
<dbReference type="GO" id="GO:0004813">
    <property type="term" value="F:alanine-tRNA ligase activity"/>
    <property type="evidence" value="ECO:0007669"/>
    <property type="project" value="UniProtKB-UniRule"/>
</dbReference>
<dbReference type="Proteomes" id="UP000220836">
    <property type="component" value="Unassembled WGS sequence"/>
</dbReference>
<evidence type="ECO:0000256" key="9">
    <source>
        <dbReference type="ARBA" id="ARBA00022884"/>
    </source>
</evidence>
<dbReference type="SMART" id="SM00863">
    <property type="entry name" value="tRNA_SAD"/>
    <property type="match status" value="1"/>
</dbReference>
<dbReference type="InterPro" id="IPR018163">
    <property type="entry name" value="Thr/Ala-tRNA-synth_IIc_edit"/>
</dbReference>
<evidence type="ECO:0000256" key="3">
    <source>
        <dbReference type="ARBA" id="ARBA00022555"/>
    </source>
</evidence>
<keyword evidence="7 12" id="KW-0862">Zinc</keyword>
<protein>
    <recommendedName>
        <fullName evidence="12">Alanine--tRNA ligase</fullName>
        <ecNumber evidence="12">6.1.1.7</ecNumber>
    </recommendedName>
    <alternativeName>
        <fullName evidence="12">Alanyl-tRNA synthetase</fullName>
        <shortName evidence="12">AlaRS</shortName>
    </alternativeName>
</protein>
<feature type="binding site" evidence="12">
    <location>
        <position position="685"/>
    </location>
    <ligand>
        <name>Zn(2+)</name>
        <dbReference type="ChEBI" id="CHEBI:29105"/>
    </ligand>
</feature>
<dbReference type="AlphaFoldDB" id="A0A238K7B5"/>
<dbReference type="InterPro" id="IPR012947">
    <property type="entry name" value="tRNA_SAD"/>
</dbReference>
<evidence type="ECO:0000256" key="6">
    <source>
        <dbReference type="ARBA" id="ARBA00022741"/>
    </source>
</evidence>
<dbReference type="GO" id="GO:0006419">
    <property type="term" value="P:alanyl-tRNA aminoacylation"/>
    <property type="evidence" value="ECO:0007669"/>
    <property type="project" value="UniProtKB-UniRule"/>
</dbReference>
<evidence type="ECO:0000256" key="8">
    <source>
        <dbReference type="ARBA" id="ARBA00022840"/>
    </source>
</evidence>
<dbReference type="FunFam" id="3.10.310.40:FF:000001">
    <property type="entry name" value="Alanine--tRNA ligase"/>
    <property type="match status" value="1"/>
</dbReference>
<keyword evidence="10 12" id="KW-0648">Protein biosynthesis</keyword>
<keyword evidence="4 12" id="KW-0436">Ligase</keyword>
<evidence type="ECO:0000256" key="13">
    <source>
        <dbReference type="SAM" id="Coils"/>
    </source>
</evidence>
<comment type="cofactor">
    <cofactor evidence="12">
        <name>Zn(2+)</name>
        <dbReference type="ChEBI" id="CHEBI:29105"/>
    </cofactor>
    <text evidence="12">Binds 1 zinc ion per subunit.</text>
</comment>
<accession>A0A238K7B5</accession>
<name>A0A238K7B5_9RHOB</name>
<dbReference type="GO" id="GO:0005829">
    <property type="term" value="C:cytosol"/>
    <property type="evidence" value="ECO:0007669"/>
    <property type="project" value="TreeGrafter"/>
</dbReference>
<dbReference type="PANTHER" id="PTHR11777">
    <property type="entry name" value="ALANYL-TRNA SYNTHETASE"/>
    <property type="match status" value="1"/>
</dbReference>
<dbReference type="Gene3D" id="2.40.30.130">
    <property type="match status" value="1"/>
</dbReference>
<evidence type="ECO:0000259" key="14">
    <source>
        <dbReference type="PROSITE" id="PS50860"/>
    </source>
</evidence>
<dbReference type="GO" id="GO:0045892">
    <property type="term" value="P:negative regulation of DNA-templated transcription"/>
    <property type="evidence" value="ECO:0007669"/>
    <property type="project" value="TreeGrafter"/>
</dbReference>
<keyword evidence="16" id="KW-1185">Reference proteome</keyword>
<dbReference type="NCBIfam" id="TIGR00344">
    <property type="entry name" value="alaS"/>
    <property type="match status" value="1"/>
</dbReference>
<feature type="domain" description="Alanyl-transfer RNA synthetases family profile" evidence="14">
    <location>
        <begin position="2"/>
        <end position="724"/>
    </location>
</feature>
<keyword evidence="11 12" id="KW-0030">Aminoacyl-tRNA synthetase</keyword>
<evidence type="ECO:0000256" key="11">
    <source>
        <dbReference type="ARBA" id="ARBA00023146"/>
    </source>
</evidence>
<evidence type="ECO:0000256" key="2">
    <source>
        <dbReference type="ARBA" id="ARBA00008226"/>
    </source>
</evidence>
<dbReference type="InterPro" id="IPR002318">
    <property type="entry name" value="Ala-tRNA-lgiase_IIc"/>
</dbReference>
<comment type="domain">
    <text evidence="12">Consists of three domains; the N-terminal catalytic domain, the editing domain and the C-terminal C-Ala domain. The editing domain removes incorrectly charged amino acids, while the C-Ala domain, along with tRNA(Ala), serves as a bridge to cooperatively bring together the editing and aminoacylation centers thus stimulating deacylation of misacylated tRNAs.</text>
</comment>
<dbReference type="InterPro" id="IPR018162">
    <property type="entry name" value="Ala-tRNA-ligase_IIc_anticod-bd"/>
</dbReference>
<dbReference type="EMBL" id="FXYH01000004">
    <property type="protein sequence ID" value="SMX38811.1"/>
    <property type="molecule type" value="Genomic_DNA"/>
</dbReference>
<proteinExistence type="inferred from homology"/>
<comment type="function">
    <text evidence="12">Catalyzes the attachment of alanine to tRNA(Ala) in a two-step reaction: alanine is first activated by ATP to form Ala-AMP and then transferred to the acceptor end of tRNA(Ala). Also edits incorrectly charged Ser-tRNA(Ala) and Gly-tRNA(Ala) via its editing domain.</text>
</comment>
<dbReference type="Gene3D" id="3.10.310.40">
    <property type="match status" value="1"/>
</dbReference>